<evidence type="ECO:0000313" key="2">
    <source>
        <dbReference type="Proteomes" id="UP000002453"/>
    </source>
</evidence>
<sequence length="37" mass="4399">MNKLKDFRNGKTEVDENTKEIIEKVTGYKYESLYKAD</sequence>
<protein>
    <submittedName>
        <fullName evidence="1">Uncharacterized protein</fullName>
    </submittedName>
</protein>
<accession>B7IG80</accession>
<dbReference type="HOGENOM" id="CLU_3349759_0_0_0"/>
<dbReference type="KEGG" id="taf:THA_608"/>
<keyword evidence="2" id="KW-1185">Reference proteome</keyword>
<reference evidence="1 2" key="1">
    <citation type="journal article" date="2009" name="J. Bacteriol.">
        <title>The genome of Thermosipho africanus TCF52B: lateral genetic connections to the Firmicutes and Archaea.</title>
        <authorList>
            <person name="Nesboe C.L."/>
            <person name="Bapteste E."/>
            <person name="Curtis B."/>
            <person name="Dahle H."/>
            <person name="Lopez P."/>
            <person name="Macleod D."/>
            <person name="Dlutek M."/>
            <person name="Bowman S."/>
            <person name="Zhaxybayeva O."/>
            <person name="Birkeland N.-K."/>
            <person name="Doolittle W.F."/>
        </authorList>
    </citation>
    <scope>NUCLEOTIDE SEQUENCE [LARGE SCALE GENOMIC DNA]</scope>
    <source>
        <strain evidence="1 2">TCF52B</strain>
    </source>
</reference>
<organism evidence="1 2">
    <name type="scientific">Thermosipho africanus (strain TCF52B)</name>
    <dbReference type="NCBI Taxonomy" id="484019"/>
    <lineage>
        <taxon>Bacteria</taxon>
        <taxon>Thermotogati</taxon>
        <taxon>Thermotogota</taxon>
        <taxon>Thermotogae</taxon>
        <taxon>Thermotogales</taxon>
        <taxon>Fervidobacteriaceae</taxon>
        <taxon>Thermosipho</taxon>
    </lineage>
</organism>
<dbReference type="EMBL" id="CP001185">
    <property type="protein sequence ID" value="ACJ75094.1"/>
    <property type="molecule type" value="Genomic_DNA"/>
</dbReference>
<evidence type="ECO:0000313" key="1">
    <source>
        <dbReference type="EMBL" id="ACJ75094.1"/>
    </source>
</evidence>
<proteinExistence type="predicted"/>
<name>B7IG80_THEAB</name>
<dbReference type="STRING" id="484019.THA_608"/>
<gene>
    <name evidence="1" type="ordered locus">THA_608</name>
</gene>
<dbReference type="Proteomes" id="UP000002453">
    <property type="component" value="Chromosome"/>
</dbReference>
<dbReference type="AlphaFoldDB" id="B7IG80"/>